<comment type="caution">
    <text evidence="3">The sequence shown here is derived from an EMBL/GenBank/DDBJ whole genome shotgun (WGS) entry which is preliminary data.</text>
</comment>
<dbReference type="OrthoDB" id="8588453at2"/>
<dbReference type="AlphaFoldDB" id="A0A3L6ZX15"/>
<feature type="compositionally biased region" description="Pro residues" evidence="2">
    <location>
        <begin position="104"/>
        <end position="116"/>
    </location>
</feature>
<feature type="compositionally biased region" description="Low complexity" evidence="2">
    <location>
        <begin position="68"/>
        <end position="86"/>
    </location>
</feature>
<evidence type="ECO:0000313" key="3">
    <source>
        <dbReference type="EMBL" id="RLP72235.1"/>
    </source>
</evidence>
<evidence type="ECO:0000313" key="4">
    <source>
        <dbReference type="Proteomes" id="UP000272503"/>
    </source>
</evidence>
<feature type="region of interest" description="Disordered" evidence="2">
    <location>
        <begin position="1"/>
        <end position="44"/>
    </location>
</feature>
<gene>
    <name evidence="3" type="ORF">D9V32_15700</name>
</gene>
<dbReference type="SUPFAM" id="SSF142823">
    <property type="entry name" value="ComB-like"/>
    <property type="match status" value="1"/>
</dbReference>
<dbReference type="GO" id="GO:0000287">
    <property type="term" value="F:magnesium ion binding"/>
    <property type="evidence" value="ECO:0007669"/>
    <property type="project" value="InterPro"/>
</dbReference>
<evidence type="ECO:0000256" key="2">
    <source>
        <dbReference type="SAM" id="MobiDB-lite"/>
    </source>
</evidence>
<evidence type="ECO:0000256" key="1">
    <source>
        <dbReference type="ARBA" id="ARBA00021948"/>
    </source>
</evidence>
<dbReference type="InterPro" id="IPR036702">
    <property type="entry name" value="ComB-like_sf"/>
</dbReference>
<organism evidence="3 4">
    <name type="scientific">Mycetocola tolaasinivorans</name>
    <dbReference type="NCBI Taxonomy" id="76635"/>
    <lineage>
        <taxon>Bacteria</taxon>
        <taxon>Bacillati</taxon>
        <taxon>Actinomycetota</taxon>
        <taxon>Actinomycetes</taxon>
        <taxon>Micrococcales</taxon>
        <taxon>Microbacteriaceae</taxon>
        <taxon>Mycetocola</taxon>
    </lineage>
</organism>
<keyword evidence="4" id="KW-1185">Reference proteome</keyword>
<dbReference type="Pfam" id="PF04029">
    <property type="entry name" value="2-ph_phosp"/>
    <property type="match status" value="1"/>
</dbReference>
<feature type="compositionally biased region" description="Pro residues" evidence="2">
    <location>
        <begin position="14"/>
        <end position="27"/>
    </location>
</feature>
<name>A0A3L6ZX15_9MICO</name>
<proteinExistence type="predicted"/>
<dbReference type="InterPro" id="IPR005238">
    <property type="entry name" value="ComB-like"/>
</dbReference>
<dbReference type="Gene3D" id="3.90.1560.10">
    <property type="entry name" value="ComB-like"/>
    <property type="match status" value="1"/>
</dbReference>
<dbReference type="EMBL" id="RCUX01000019">
    <property type="protein sequence ID" value="RLP72235.1"/>
    <property type="molecule type" value="Genomic_DNA"/>
</dbReference>
<reference evidence="3 4" key="1">
    <citation type="submission" date="2018-10" db="EMBL/GenBank/DDBJ databases">
        <authorList>
            <person name="Li J."/>
        </authorList>
    </citation>
    <scope>NUCLEOTIDE SEQUENCE [LARGE SCALE GENOMIC DNA]</scope>
    <source>
        <strain evidence="3 4">IF 016277</strain>
    </source>
</reference>
<sequence>MRNHCAPLPRSAGSPPPTCAGSTPPPRRVSACARGSARCSGSPMPIPCRSEFFATSSISAPAGTGQNPCAAASSKSPPTTSASCAPRWGRRCPMSAHAESRPRGPVPMKPRSPPVPDCCAGRRITRVNPPVPRAAHSPGGAQTRSSARITRRVREYDGNNDNQPVRAVRADYTVTVPDSSLPETFAPAQARYQVRFDFGSAGLRRLADADIIVWVDALPEAGSLPSLDDVAPTSAIILGALTTRSAVADWILRRQVELGRRLSIALVAAGFEDGFASHDLLAAGAIIEALADRGIDFTSPEAAVAGAAYAGLRQASGHLFTASVVGQNVRRKLSIEPVKAASQIDSQSEVVVLRESPIETAALAE</sequence>
<dbReference type="Proteomes" id="UP000272503">
    <property type="component" value="Unassembled WGS sequence"/>
</dbReference>
<protein>
    <recommendedName>
        <fullName evidence="1">Probable 2-phosphosulfolactate phosphatase</fullName>
    </recommendedName>
</protein>
<feature type="region of interest" description="Disordered" evidence="2">
    <location>
        <begin position="62"/>
        <end position="123"/>
    </location>
</feature>
<accession>A0A3L6ZX15</accession>
<dbReference type="GO" id="GO:0050532">
    <property type="term" value="F:2-phosphosulfolactate phosphatase activity"/>
    <property type="evidence" value="ECO:0007669"/>
    <property type="project" value="InterPro"/>
</dbReference>
<feature type="region of interest" description="Disordered" evidence="2">
    <location>
        <begin position="128"/>
        <end position="147"/>
    </location>
</feature>